<evidence type="ECO:0000256" key="7">
    <source>
        <dbReference type="SAM" id="Phobius"/>
    </source>
</evidence>
<keyword evidence="4 7" id="KW-0812">Transmembrane</keyword>
<accession>A0ABT2YBG5</accession>
<proteinExistence type="inferred from homology"/>
<protein>
    <submittedName>
        <fullName evidence="8">Lipopolysaccharide biosynthesis protein</fullName>
    </submittedName>
</protein>
<dbReference type="PANTHER" id="PTHR30250:SF10">
    <property type="entry name" value="LIPOPOLYSACCHARIDE BIOSYNTHESIS PROTEIN WZXC"/>
    <property type="match status" value="1"/>
</dbReference>
<keyword evidence="5 7" id="KW-1133">Transmembrane helix</keyword>
<dbReference type="CDD" id="cd13127">
    <property type="entry name" value="MATE_tuaB_like"/>
    <property type="match status" value="1"/>
</dbReference>
<feature type="transmembrane region" description="Helical" evidence="7">
    <location>
        <begin position="422"/>
        <end position="440"/>
    </location>
</feature>
<organism evidence="8 9">
    <name type="scientific">Paracholeplasma manati</name>
    <dbReference type="NCBI Taxonomy" id="591373"/>
    <lineage>
        <taxon>Bacteria</taxon>
        <taxon>Bacillati</taxon>
        <taxon>Mycoplasmatota</taxon>
        <taxon>Mollicutes</taxon>
        <taxon>Acholeplasmatales</taxon>
        <taxon>Acholeplasmataceae</taxon>
        <taxon>Paracholeplasma</taxon>
    </lineage>
</organism>
<name>A0ABT2YBG5_9MOLU</name>
<comment type="similarity">
    <text evidence="2">Belongs to the polysaccharide synthase family.</text>
</comment>
<evidence type="ECO:0000256" key="1">
    <source>
        <dbReference type="ARBA" id="ARBA00004651"/>
    </source>
</evidence>
<feature type="transmembrane region" description="Helical" evidence="7">
    <location>
        <begin position="178"/>
        <end position="198"/>
    </location>
</feature>
<feature type="transmembrane region" description="Helical" evidence="7">
    <location>
        <begin position="82"/>
        <end position="105"/>
    </location>
</feature>
<evidence type="ECO:0000313" key="8">
    <source>
        <dbReference type="EMBL" id="MCV2231498.1"/>
    </source>
</evidence>
<evidence type="ECO:0000256" key="2">
    <source>
        <dbReference type="ARBA" id="ARBA00007430"/>
    </source>
</evidence>
<evidence type="ECO:0000256" key="4">
    <source>
        <dbReference type="ARBA" id="ARBA00022692"/>
    </source>
</evidence>
<keyword evidence="9" id="KW-1185">Reference proteome</keyword>
<sequence length="487" mass="54136">MKSNNINHKIMTATKWSTLSQITTKLMLPISNMILARILDPSVFGTVALITMVISFADMIADAGFHKYIVQHEFNDIVEVDITFNVAFYTSLFLGGILYIAIAIFSKVIIDSTNSSLPFYMLIISAIQIPLSTLSSTHIAILKRELNFKKLFRINFASTFVNVSITVFTAIIGMGIWALILGPISASISVCVLTYLTAKWKPSVKYSFQSLIKMMSFSIFSLAESISIWLTVWIDIIIITASFNAYYLGLYKNSLSMVNNLMAIITSSIAPVLFSALSRTQNDPINFKNIFLTIQKITAYFVFPIGIGLFLFRDLATLILFGDKWIEASLVVGTWALSSSMVIVFSHLNGEVLRAKGRPGISLIVQVTHIMVVIPTLILASHHDFTTVVIFRSIIRLEYILGSVVATGLISNISISDTLRNIVKPTIFTLSMSIIVVILKNLVFGFFYQFAIILVAALAYFIMIFIFAKEDLKIFSMIAKGSGNDEI</sequence>
<feature type="transmembrane region" description="Helical" evidence="7">
    <location>
        <begin position="219"/>
        <end position="245"/>
    </location>
</feature>
<feature type="transmembrane region" description="Helical" evidence="7">
    <location>
        <begin position="297"/>
        <end position="322"/>
    </location>
</feature>
<gene>
    <name evidence="8" type="ORF">N7548_01475</name>
</gene>
<feature type="transmembrane region" description="Helical" evidence="7">
    <location>
        <begin position="154"/>
        <end position="172"/>
    </location>
</feature>
<feature type="transmembrane region" description="Helical" evidence="7">
    <location>
        <begin position="328"/>
        <end position="348"/>
    </location>
</feature>
<evidence type="ECO:0000256" key="6">
    <source>
        <dbReference type="ARBA" id="ARBA00023136"/>
    </source>
</evidence>
<dbReference type="InterPro" id="IPR050833">
    <property type="entry name" value="Poly_Biosynth_Transport"/>
</dbReference>
<evidence type="ECO:0000313" key="9">
    <source>
        <dbReference type="Proteomes" id="UP001177160"/>
    </source>
</evidence>
<feature type="transmembrane region" description="Helical" evidence="7">
    <location>
        <begin position="117"/>
        <end position="142"/>
    </location>
</feature>
<dbReference type="EMBL" id="JAOVQM010000001">
    <property type="protein sequence ID" value="MCV2231498.1"/>
    <property type="molecule type" value="Genomic_DNA"/>
</dbReference>
<feature type="transmembrane region" description="Helical" evidence="7">
    <location>
        <begin position="257"/>
        <end position="277"/>
    </location>
</feature>
<feature type="transmembrane region" description="Helical" evidence="7">
    <location>
        <begin position="42"/>
        <end position="61"/>
    </location>
</feature>
<evidence type="ECO:0000256" key="3">
    <source>
        <dbReference type="ARBA" id="ARBA00022475"/>
    </source>
</evidence>
<feature type="transmembrane region" description="Helical" evidence="7">
    <location>
        <begin position="446"/>
        <end position="468"/>
    </location>
</feature>
<dbReference type="RefSeq" id="WP_263607621.1">
    <property type="nucleotide sequence ID" value="NZ_JAOVQM010000001.1"/>
</dbReference>
<dbReference type="PANTHER" id="PTHR30250">
    <property type="entry name" value="PST FAMILY PREDICTED COLANIC ACID TRANSPORTER"/>
    <property type="match status" value="1"/>
</dbReference>
<evidence type="ECO:0000256" key="5">
    <source>
        <dbReference type="ARBA" id="ARBA00022989"/>
    </source>
</evidence>
<comment type="subcellular location">
    <subcellularLocation>
        <location evidence="1">Cell membrane</location>
        <topology evidence="1">Multi-pass membrane protein</topology>
    </subcellularLocation>
</comment>
<comment type="caution">
    <text evidence="8">The sequence shown here is derived from an EMBL/GenBank/DDBJ whole genome shotgun (WGS) entry which is preliminary data.</text>
</comment>
<reference evidence="8" key="1">
    <citation type="submission" date="2022-09" db="EMBL/GenBank/DDBJ databases">
        <title>Novel Mycoplasma species identified in domestic and wild animals.</title>
        <authorList>
            <person name="Volokhov D.V."/>
            <person name="Furtak V.A."/>
            <person name="Zagorodnyaya T.A."/>
        </authorList>
    </citation>
    <scope>NUCLEOTIDE SEQUENCE</scope>
    <source>
        <strain evidence="8">Oakley</strain>
    </source>
</reference>
<keyword evidence="3" id="KW-1003">Cell membrane</keyword>
<feature type="transmembrane region" description="Helical" evidence="7">
    <location>
        <begin position="389"/>
        <end position="410"/>
    </location>
</feature>
<dbReference type="Proteomes" id="UP001177160">
    <property type="component" value="Unassembled WGS sequence"/>
</dbReference>
<keyword evidence="6 7" id="KW-0472">Membrane</keyword>
<dbReference type="Pfam" id="PF13440">
    <property type="entry name" value="Polysacc_synt_3"/>
    <property type="match status" value="1"/>
</dbReference>
<feature type="transmembrane region" description="Helical" evidence="7">
    <location>
        <begin position="360"/>
        <end position="383"/>
    </location>
</feature>